<proteinExistence type="predicted"/>
<dbReference type="PANTHER" id="PTHR43591:SF10">
    <property type="entry name" value="ABC TRANSMEMBRANE TYPE-1 DOMAIN-CONTAINING PROTEIN-RELATED"/>
    <property type="match status" value="1"/>
</dbReference>
<dbReference type="OrthoDB" id="2013972at2759"/>
<reference evidence="1 2" key="1">
    <citation type="submission" date="2015-04" db="EMBL/GenBank/DDBJ databases">
        <authorList>
            <person name="Heijne W.H."/>
            <person name="Fedorova N.D."/>
            <person name="Nierman W.C."/>
            <person name="Vollebregt A.W."/>
            <person name="Zhao Z."/>
            <person name="Wu L."/>
            <person name="Kumar M."/>
            <person name="Stam H."/>
            <person name="van den Berg M.A."/>
            <person name="Pel H.J."/>
        </authorList>
    </citation>
    <scope>NUCLEOTIDE SEQUENCE [LARGE SCALE GENOMIC DNA]</scope>
    <source>
        <strain evidence="1 2">CBS 393.64</strain>
    </source>
</reference>
<dbReference type="SUPFAM" id="SSF53335">
    <property type="entry name" value="S-adenosyl-L-methionine-dependent methyltransferases"/>
    <property type="match status" value="1"/>
</dbReference>
<gene>
    <name evidence="1" type="ORF">T310_3888</name>
</gene>
<evidence type="ECO:0000313" key="2">
    <source>
        <dbReference type="Proteomes" id="UP000053958"/>
    </source>
</evidence>
<dbReference type="GeneID" id="25316237"/>
<dbReference type="InterPro" id="IPR029063">
    <property type="entry name" value="SAM-dependent_MTases_sf"/>
</dbReference>
<keyword evidence="2" id="KW-1185">Reference proteome</keyword>
<dbReference type="AlphaFoldDB" id="A0A0F4YVF3"/>
<dbReference type="GO" id="GO:0008168">
    <property type="term" value="F:methyltransferase activity"/>
    <property type="evidence" value="ECO:0007669"/>
    <property type="project" value="TreeGrafter"/>
</dbReference>
<dbReference type="PANTHER" id="PTHR43591">
    <property type="entry name" value="METHYLTRANSFERASE"/>
    <property type="match status" value="1"/>
</dbReference>
<name>A0A0F4YVF3_RASE3</name>
<evidence type="ECO:0000313" key="1">
    <source>
        <dbReference type="EMBL" id="KKA22085.1"/>
    </source>
</evidence>
<dbReference type="STRING" id="1408163.A0A0F4YVF3"/>
<dbReference type="EMBL" id="LASV01000159">
    <property type="protein sequence ID" value="KKA22085.1"/>
    <property type="molecule type" value="Genomic_DNA"/>
</dbReference>
<dbReference type="RefSeq" id="XP_013328697.1">
    <property type="nucleotide sequence ID" value="XM_013473243.1"/>
</dbReference>
<dbReference type="Proteomes" id="UP000053958">
    <property type="component" value="Unassembled WGS sequence"/>
</dbReference>
<dbReference type="Pfam" id="PF13489">
    <property type="entry name" value="Methyltransf_23"/>
    <property type="match status" value="1"/>
</dbReference>
<accession>A0A0F4YVF3</accession>
<evidence type="ECO:0008006" key="3">
    <source>
        <dbReference type="Google" id="ProtNLM"/>
    </source>
</evidence>
<dbReference type="Gene3D" id="3.40.50.150">
    <property type="entry name" value="Vaccinia Virus protein VP39"/>
    <property type="match status" value="1"/>
</dbReference>
<organism evidence="1 2">
    <name type="scientific">Rasamsonia emersonii (strain ATCC 16479 / CBS 393.64 / IMI 116815)</name>
    <dbReference type="NCBI Taxonomy" id="1408163"/>
    <lineage>
        <taxon>Eukaryota</taxon>
        <taxon>Fungi</taxon>
        <taxon>Dikarya</taxon>
        <taxon>Ascomycota</taxon>
        <taxon>Pezizomycotina</taxon>
        <taxon>Eurotiomycetes</taxon>
        <taxon>Eurotiomycetidae</taxon>
        <taxon>Eurotiales</taxon>
        <taxon>Trichocomaceae</taxon>
        <taxon>Rasamsonia</taxon>
    </lineage>
</organism>
<comment type="caution">
    <text evidence="1">The sequence shown here is derived from an EMBL/GenBank/DDBJ whole genome shotgun (WGS) entry which is preliminary data.</text>
</comment>
<dbReference type="CDD" id="cd02440">
    <property type="entry name" value="AdoMet_MTases"/>
    <property type="match status" value="1"/>
</dbReference>
<protein>
    <recommendedName>
        <fullName evidence="3">S-adenosyl-L-methionine-dependent methyltransferase</fullName>
    </recommendedName>
</protein>
<sequence length="332" mass="37759">MSTQTAASTKSNMDADLHTDDYLEDEGVAEDAQSVDSMSIESSVTRYRYENGRRYHAFREGVYLLPNDEIEQRRLDLIHHVFLLLLQGKLFRAPIPSHPQHILDIGTGTGLWAMDMADVFPSAQVIGTDLSPIQPSWVPPNCKFYVDDVEGQWTFGHEFDFIHGRAMCGSIAEWNGLFQQAFDNLRPGGWLEMQEFEMEVYSDDGTLERAEYIPNWLNMVNEASTRFGKSFNDASRLKPAMVDAGFADVHEDIYKVPIGAWVKDARLKELGQYALLAVYESIEPYTLAAATRVLRMPLDKIHQIIARVKAELCNPQLHLYAKVRFIYGMKPT</sequence>